<evidence type="ECO:0000256" key="3">
    <source>
        <dbReference type="ARBA" id="ARBA00022801"/>
    </source>
</evidence>
<dbReference type="InterPro" id="IPR027417">
    <property type="entry name" value="P-loop_NTPase"/>
</dbReference>
<keyword evidence="2" id="KW-0547">Nucleotide-binding</keyword>
<dbReference type="GO" id="GO:0005525">
    <property type="term" value="F:GTP binding"/>
    <property type="evidence" value="ECO:0007669"/>
    <property type="project" value="UniProtKB-KW"/>
</dbReference>
<dbReference type="CDD" id="cd01851">
    <property type="entry name" value="GBP"/>
    <property type="match status" value="1"/>
</dbReference>
<evidence type="ECO:0000256" key="6">
    <source>
        <dbReference type="PROSITE-ProRule" id="PRU01052"/>
    </source>
</evidence>
<feature type="region of interest" description="Disordered" evidence="8">
    <location>
        <begin position="603"/>
        <end position="623"/>
    </location>
</feature>
<dbReference type="InterPro" id="IPR003191">
    <property type="entry name" value="Guanylate-bd/ATL_C"/>
</dbReference>
<dbReference type="InterPro" id="IPR015894">
    <property type="entry name" value="Guanylate-bd_N"/>
</dbReference>
<evidence type="ECO:0000256" key="7">
    <source>
        <dbReference type="SAM" id="Coils"/>
    </source>
</evidence>
<dbReference type="GeneTree" id="ENSGT00940000154265"/>
<dbReference type="PROSITE" id="PS51715">
    <property type="entry name" value="G_GB1_RHD3"/>
    <property type="match status" value="1"/>
</dbReference>
<evidence type="ECO:0000259" key="9">
    <source>
        <dbReference type="PROSITE" id="PS51715"/>
    </source>
</evidence>
<dbReference type="InterPro" id="IPR037684">
    <property type="entry name" value="GBP_C"/>
</dbReference>
<feature type="coiled-coil region" evidence="7">
    <location>
        <begin position="471"/>
        <end position="578"/>
    </location>
</feature>
<dbReference type="GO" id="GO:0003924">
    <property type="term" value="F:GTPase activity"/>
    <property type="evidence" value="ECO:0007669"/>
    <property type="project" value="InterPro"/>
</dbReference>
<keyword evidence="3" id="KW-0378">Hydrolase</keyword>
<keyword evidence="7" id="KW-0175">Coiled coil</keyword>
<reference evidence="10" key="2">
    <citation type="submission" date="2025-09" db="UniProtKB">
        <authorList>
            <consortium name="Ensembl"/>
        </authorList>
    </citation>
    <scope>IDENTIFICATION</scope>
</reference>
<name>A0A8C3HLS9_CHRPI</name>
<comment type="similarity">
    <text evidence="6">Belongs to the TRAFAC class dynamin-like GTPase superfamily. GB1/RHD3 GTPase family.</text>
</comment>
<protein>
    <recommendedName>
        <fullName evidence="9">GB1/RHD3-type G domain-containing protein</fullName>
    </recommendedName>
</protein>
<evidence type="ECO:0000256" key="1">
    <source>
        <dbReference type="ARBA" id="ARBA00022588"/>
    </source>
</evidence>
<keyword evidence="1" id="KW-0399">Innate immunity</keyword>
<dbReference type="Gene3D" id="1.20.1000.10">
    <property type="entry name" value="Guanylate-binding protein, C-terminal domain"/>
    <property type="match status" value="1"/>
</dbReference>
<dbReference type="PANTHER" id="PTHR10751">
    <property type="entry name" value="GUANYLATE BINDING PROTEIN"/>
    <property type="match status" value="1"/>
</dbReference>
<dbReference type="GO" id="GO:0045087">
    <property type="term" value="P:innate immune response"/>
    <property type="evidence" value="ECO:0007669"/>
    <property type="project" value="UniProtKB-KW"/>
</dbReference>
<dbReference type="SUPFAM" id="SSF52540">
    <property type="entry name" value="P-loop containing nucleoside triphosphate hydrolases"/>
    <property type="match status" value="1"/>
</dbReference>
<dbReference type="Pfam" id="PF02841">
    <property type="entry name" value="GBP_C"/>
    <property type="match status" value="1"/>
</dbReference>
<reference evidence="10" key="1">
    <citation type="submission" date="2025-08" db="UniProtKB">
        <authorList>
            <consortium name="Ensembl"/>
        </authorList>
    </citation>
    <scope>IDENTIFICATION</scope>
</reference>
<evidence type="ECO:0000256" key="2">
    <source>
        <dbReference type="ARBA" id="ARBA00022741"/>
    </source>
</evidence>
<proteinExistence type="inferred from homology"/>
<evidence type="ECO:0000313" key="10">
    <source>
        <dbReference type="Ensembl" id="ENSCPBP00000020227.1"/>
    </source>
</evidence>
<evidence type="ECO:0000256" key="8">
    <source>
        <dbReference type="SAM" id="MobiDB-lite"/>
    </source>
</evidence>
<dbReference type="OMA" id="RDCQLHK"/>
<evidence type="ECO:0000313" key="11">
    <source>
        <dbReference type="Proteomes" id="UP000694380"/>
    </source>
</evidence>
<sequence>MEQPVCLIANPADGLEVMEEALKALRGVDQPVVVVAVAGLYRTGKSYLLNQLAGRRTGFSLGSTIESHTKGIWMWCLPHPRRAGHTLVLLDTEGLGDVDKGDTKNDAWIFALAVLLSSTLVYNSKGTIDQYAMEQLHFVSEISTHIRMKAQAGDGFEDDTQYSRFFPKFIWAVRDFTLELKLNGQAVTEDDYLESALARRKGFTKEVSDYNVIRDCLRNYFPTRKCFVFVPPVAGEKMSQLSTLPDSALHPQFLAQATSFCEYVLRESQVKTVPGGQPVTGRLFGSLVQSYVDTIRSGQVPCLDNAVTAMAAIENEAALREALAHYAAGMGGLRLPAELAELLAAHGTHEADALQLFMQRSFKDEGYTYHKRLMEAIKESYGRLLGQNEAASKDSCRALLETLSAAMQKQFRDGVYSQPGGYELYLRDRNQVVEDFRKTPNKGVKAEEVLEQFLASKRSEAETVLNVDKKMTEAEKDLATQKQTAELLEQQRKVAEEKRLQTERLMKDQERSHQEIVKQLEAKVVEEAANARQEAARALESKLKEQEAMLQQGFKEMAQMLGEEIADLRKEITDSKGQELLNMAKVLAKTLTIAYDLFVRDDGDAPPPFPEPGRRENRAAGVNQAISQGSARLRTARSGRMKQWGVSLLCPLQPAARPGPTQTQSTQLCRAPGNVGHQIPWCPTH</sequence>
<dbReference type="AlphaFoldDB" id="A0A8C3HLS9"/>
<accession>A0A8C3HLS9</accession>
<dbReference type="Proteomes" id="UP000694380">
    <property type="component" value="Unplaced"/>
</dbReference>
<keyword evidence="4" id="KW-0391">Immunity</keyword>
<dbReference type="Gene3D" id="3.40.50.300">
    <property type="entry name" value="P-loop containing nucleotide triphosphate hydrolases"/>
    <property type="match status" value="1"/>
</dbReference>
<dbReference type="FunFam" id="3.40.50.300:FF:002830">
    <property type="entry name" value="Guanylate-binding protein 2"/>
    <property type="match status" value="1"/>
</dbReference>
<keyword evidence="5" id="KW-0342">GTP-binding</keyword>
<organism evidence="10 11">
    <name type="scientific">Chrysemys picta bellii</name>
    <name type="common">Western painted turtle</name>
    <name type="synonym">Emys bellii</name>
    <dbReference type="NCBI Taxonomy" id="8478"/>
    <lineage>
        <taxon>Eukaryota</taxon>
        <taxon>Metazoa</taxon>
        <taxon>Chordata</taxon>
        <taxon>Craniata</taxon>
        <taxon>Vertebrata</taxon>
        <taxon>Euteleostomi</taxon>
        <taxon>Archelosauria</taxon>
        <taxon>Testudinata</taxon>
        <taxon>Testudines</taxon>
        <taxon>Cryptodira</taxon>
        <taxon>Durocryptodira</taxon>
        <taxon>Testudinoidea</taxon>
        <taxon>Emydidae</taxon>
        <taxon>Chrysemys</taxon>
    </lineage>
</organism>
<feature type="domain" description="GB1/RHD3-type G" evidence="9">
    <location>
        <begin position="29"/>
        <end position="269"/>
    </location>
</feature>
<dbReference type="SUPFAM" id="SSF48340">
    <property type="entry name" value="Interferon-induced guanylate-binding protein 1 (GBP1), C-terminal domain"/>
    <property type="match status" value="1"/>
</dbReference>
<dbReference type="FunFam" id="1.20.1000.10:FF:000001">
    <property type="entry name" value="Guanylate binding protein 1"/>
    <property type="match status" value="1"/>
</dbReference>
<evidence type="ECO:0000256" key="4">
    <source>
        <dbReference type="ARBA" id="ARBA00022859"/>
    </source>
</evidence>
<dbReference type="Ensembl" id="ENSCPBT00000023811.1">
    <property type="protein sequence ID" value="ENSCPBP00000020227.1"/>
    <property type="gene ID" value="ENSCPBG00000014553.1"/>
</dbReference>
<keyword evidence="11" id="KW-1185">Reference proteome</keyword>
<dbReference type="InterPro" id="IPR036543">
    <property type="entry name" value="Guanylate-bd_C_sf"/>
</dbReference>
<dbReference type="InterPro" id="IPR030386">
    <property type="entry name" value="G_GB1_RHD3_dom"/>
</dbReference>
<dbReference type="CDD" id="cd16269">
    <property type="entry name" value="GBP_C"/>
    <property type="match status" value="1"/>
</dbReference>
<dbReference type="Pfam" id="PF02263">
    <property type="entry name" value="GBP"/>
    <property type="match status" value="1"/>
</dbReference>
<evidence type="ECO:0000256" key="5">
    <source>
        <dbReference type="ARBA" id="ARBA00023134"/>
    </source>
</evidence>